<name>A0A9J7FUQ7_CRIGR</name>
<dbReference type="GO" id="GO:0008474">
    <property type="term" value="F:palmitoyl-(protein) hydrolase activity"/>
    <property type="evidence" value="ECO:0007669"/>
    <property type="project" value="TreeGrafter"/>
</dbReference>
<dbReference type="Proteomes" id="UP001108280">
    <property type="component" value="Chromosome 4"/>
</dbReference>
<dbReference type="GO" id="GO:0004553">
    <property type="term" value="F:hydrolase activity, hydrolyzing O-glycosyl compounds"/>
    <property type="evidence" value="ECO:0007669"/>
    <property type="project" value="TreeGrafter"/>
</dbReference>
<proteinExistence type="inferred from homology"/>
<reference evidence="3" key="2">
    <citation type="journal article" date="2020" name="Biotechnol. Bioeng.">
        <title>Chromosome-scale scaffolds for the Chinese hamster reference genome assembly to facilitate the study of the CHO epigenome.</title>
        <authorList>
            <person name="Hilliard W."/>
            <person name="MacDonald M."/>
            <person name="Lee K.H."/>
        </authorList>
    </citation>
    <scope>NUCLEOTIDE SEQUENCE [LARGE SCALE GENOMIC DNA]</scope>
    <source>
        <strain evidence="3">17A/GY</strain>
    </source>
</reference>
<dbReference type="Gene3D" id="3.40.50.1820">
    <property type="entry name" value="alpha/beta hydrolase"/>
    <property type="match status" value="2"/>
</dbReference>
<evidence type="ECO:0000313" key="4">
    <source>
        <dbReference type="RefSeq" id="XP_027268386.1"/>
    </source>
</evidence>
<evidence type="ECO:0000256" key="1">
    <source>
        <dbReference type="ARBA" id="ARBA00008645"/>
    </source>
</evidence>
<dbReference type="InterPro" id="IPR029058">
    <property type="entry name" value="AB_hydrolase_fold"/>
</dbReference>
<keyword evidence="2" id="KW-0378">Hydrolase</keyword>
<dbReference type="PANTHER" id="PTHR16138">
    <property type="entry name" value="MYCOPHENOLIC ACID ACYL-GLUCURONIDE ESTERASE, MITOCHONDRIAL"/>
    <property type="match status" value="1"/>
</dbReference>
<accession>A0A9J7FUQ7</accession>
<dbReference type="SUPFAM" id="SSF53474">
    <property type="entry name" value="alpha/beta-Hydrolases"/>
    <property type="match status" value="1"/>
</dbReference>
<sequence length="251" mass="28319">MAAWVPCRRWGWAAAFFGRHRGLSASLARKTPRAWWLPACRQKVSLSFLNRTDLPNLAYKKLKGKNPGIIFIPGYLSDMNGTKALAIEEFCKSLGHAYIRFDYSGVGNSDGNFAECSVGKWRKDVLSILDDVAEGPQAQKEVEVKGEWSLPSKYIPEGFYRIPYGFIKEAEHHCLLHSPIPVTCPVRLLHGMKDDIVPWHTSLQVADRVISPDVDVIIRKHSDHRMKEKSDIHLIVCTIDDLIDTLSTAVH</sequence>
<dbReference type="GO" id="GO:0005739">
    <property type="term" value="C:mitochondrion"/>
    <property type="evidence" value="ECO:0007669"/>
    <property type="project" value="TreeGrafter"/>
</dbReference>
<dbReference type="PANTHER" id="PTHR16138:SF7">
    <property type="entry name" value="PALMITOYL-PROTEIN THIOESTERASE ABHD10, MITOCHONDRIAL"/>
    <property type="match status" value="1"/>
</dbReference>
<dbReference type="CTD" id="55347"/>
<dbReference type="InterPro" id="IPR052382">
    <property type="entry name" value="ABHD10_acyl-thioesterase"/>
</dbReference>
<dbReference type="GeneID" id="100770127"/>
<dbReference type="AlphaFoldDB" id="A0A9J7FUQ7"/>
<dbReference type="RefSeq" id="XP_027268386.1">
    <property type="nucleotide sequence ID" value="XM_027412585.2"/>
</dbReference>
<organism evidence="3 4">
    <name type="scientific">Cricetulus griseus</name>
    <name type="common">Chinese hamster</name>
    <name type="synonym">Cricetulus barabensis griseus</name>
    <dbReference type="NCBI Taxonomy" id="10029"/>
    <lineage>
        <taxon>Eukaryota</taxon>
        <taxon>Metazoa</taxon>
        <taxon>Chordata</taxon>
        <taxon>Craniata</taxon>
        <taxon>Vertebrata</taxon>
        <taxon>Euteleostomi</taxon>
        <taxon>Mammalia</taxon>
        <taxon>Eutheria</taxon>
        <taxon>Euarchontoglires</taxon>
        <taxon>Glires</taxon>
        <taxon>Rodentia</taxon>
        <taxon>Myomorpha</taxon>
        <taxon>Muroidea</taxon>
        <taxon>Cricetidae</taxon>
        <taxon>Cricetinae</taxon>
        <taxon>Cricetulus</taxon>
    </lineage>
</organism>
<comment type="similarity">
    <text evidence="1">Belongs to the AB hydrolase superfamily.</text>
</comment>
<keyword evidence="3" id="KW-1185">Reference proteome</keyword>
<evidence type="ECO:0000313" key="3">
    <source>
        <dbReference type="Proteomes" id="UP001108280"/>
    </source>
</evidence>
<gene>
    <name evidence="4" type="primary">Abhd10</name>
</gene>
<reference evidence="3" key="1">
    <citation type="journal article" date="2018" name="Biotechnol. Bioeng.">
        <title>A reference genome of the Chinese hamster based on a hybrid assembly strategy.</title>
        <authorList>
            <person name="Rupp O."/>
            <person name="MacDonald M.L."/>
            <person name="Li S."/>
            <person name="Dhiman H."/>
            <person name="Polson S."/>
            <person name="Griep S."/>
            <person name="Heffner K."/>
            <person name="Hernandez I."/>
            <person name="Brinkrolf K."/>
            <person name="Jadhav V."/>
            <person name="Samoudi M."/>
            <person name="Hao H."/>
            <person name="Kingham B."/>
            <person name="Goesmann A."/>
            <person name="Betenbaugh M.J."/>
            <person name="Lewis N.E."/>
            <person name="Borth N."/>
            <person name="Lee K.H."/>
        </authorList>
    </citation>
    <scope>NUCLEOTIDE SEQUENCE [LARGE SCALE GENOMIC DNA]</scope>
    <source>
        <strain evidence="3">17A/GY</strain>
    </source>
</reference>
<evidence type="ECO:0000256" key="2">
    <source>
        <dbReference type="ARBA" id="ARBA00022801"/>
    </source>
</evidence>
<reference evidence="4" key="3">
    <citation type="submission" date="2025-08" db="UniProtKB">
        <authorList>
            <consortium name="RefSeq"/>
        </authorList>
    </citation>
    <scope>IDENTIFICATION</scope>
    <source>
        <strain evidence="4">17A/GY</strain>
        <tissue evidence="4">Liver</tissue>
    </source>
</reference>
<protein>
    <submittedName>
        <fullName evidence="4">Mycophenolic acid acyl-glucuronide esterase, mitochondrial isoform X3</fullName>
    </submittedName>
</protein>